<evidence type="ECO:0000313" key="10">
    <source>
        <dbReference type="Proteomes" id="UP000306509"/>
    </source>
</evidence>
<dbReference type="Proteomes" id="UP000306509">
    <property type="component" value="Unassembled WGS sequence"/>
</dbReference>
<keyword evidence="5 7" id="KW-1133">Transmembrane helix</keyword>
<keyword evidence="3" id="KW-1003">Cell membrane</keyword>
<dbReference type="SUPFAM" id="SSF161098">
    <property type="entry name" value="MetI-like"/>
    <property type="match status" value="1"/>
</dbReference>
<organism evidence="9 10">
    <name type="scientific">Robinsoniella peoriensis</name>
    <dbReference type="NCBI Taxonomy" id="180332"/>
    <lineage>
        <taxon>Bacteria</taxon>
        <taxon>Bacillati</taxon>
        <taxon>Bacillota</taxon>
        <taxon>Clostridia</taxon>
        <taxon>Lachnospirales</taxon>
        <taxon>Lachnospiraceae</taxon>
        <taxon>Robinsoniella</taxon>
    </lineage>
</organism>
<dbReference type="PANTHER" id="PTHR43163">
    <property type="entry name" value="DIPEPTIDE TRANSPORT SYSTEM PERMEASE PROTEIN DPPB-RELATED"/>
    <property type="match status" value="1"/>
</dbReference>
<dbReference type="AlphaFoldDB" id="A0A4U8Q5F2"/>
<evidence type="ECO:0000256" key="1">
    <source>
        <dbReference type="ARBA" id="ARBA00004651"/>
    </source>
</evidence>
<dbReference type="RefSeq" id="WP_027292229.1">
    <property type="nucleotide sequence ID" value="NZ_CABMJZ010000106.1"/>
</dbReference>
<dbReference type="Pfam" id="PF00528">
    <property type="entry name" value="BPD_transp_1"/>
    <property type="match status" value="1"/>
</dbReference>
<evidence type="ECO:0000256" key="5">
    <source>
        <dbReference type="ARBA" id="ARBA00022989"/>
    </source>
</evidence>
<evidence type="ECO:0000313" key="9">
    <source>
        <dbReference type="EMBL" id="TLC99513.1"/>
    </source>
</evidence>
<dbReference type="OrthoDB" id="9806409at2"/>
<dbReference type="InterPro" id="IPR000515">
    <property type="entry name" value="MetI-like"/>
</dbReference>
<evidence type="ECO:0000256" key="6">
    <source>
        <dbReference type="ARBA" id="ARBA00023136"/>
    </source>
</evidence>
<feature type="transmembrane region" description="Helical" evidence="7">
    <location>
        <begin position="284"/>
        <end position="306"/>
    </location>
</feature>
<dbReference type="Pfam" id="PF19300">
    <property type="entry name" value="BPD_transp_1_N"/>
    <property type="match status" value="1"/>
</dbReference>
<comment type="subcellular location">
    <subcellularLocation>
        <location evidence="1 7">Cell membrane</location>
        <topology evidence="1 7">Multi-pass membrane protein</topology>
    </subcellularLocation>
</comment>
<dbReference type="STRING" id="180332.GCA_000797495_01107"/>
<dbReference type="Gene3D" id="1.10.3720.10">
    <property type="entry name" value="MetI-like"/>
    <property type="match status" value="1"/>
</dbReference>
<evidence type="ECO:0000256" key="3">
    <source>
        <dbReference type="ARBA" id="ARBA00022475"/>
    </source>
</evidence>
<feature type="transmembrane region" description="Helical" evidence="7">
    <location>
        <begin position="7"/>
        <end position="29"/>
    </location>
</feature>
<dbReference type="GO" id="GO:0005886">
    <property type="term" value="C:plasma membrane"/>
    <property type="evidence" value="ECO:0007669"/>
    <property type="project" value="UniProtKB-SubCell"/>
</dbReference>
<feature type="transmembrane region" description="Helical" evidence="7">
    <location>
        <begin position="234"/>
        <end position="256"/>
    </location>
</feature>
<dbReference type="InterPro" id="IPR035906">
    <property type="entry name" value="MetI-like_sf"/>
</dbReference>
<dbReference type="CDD" id="cd06261">
    <property type="entry name" value="TM_PBP2"/>
    <property type="match status" value="1"/>
</dbReference>
<comment type="similarity">
    <text evidence="7">Belongs to the binding-protein-dependent transport system permease family.</text>
</comment>
<feature type="transmembrane region" description="Helical" evidence="7">
    <location>
        <begin position="180"/>
        <end position="199"/>
    </location>
</feature>
<keyword evidence="10" id="KW-1185">Reference proteome</keyword>
<keyword evidence="2 7" id="KW-0813">Transport</keyword>
<keyword evidence="6 7" id="KW-0472">Membrane</keyword>
<protein>
    <submittedName>
        <fullName evidence="9">Glutathione transport system permease protein GsiC</fullName>
    </submittedName>
</protein>
<feature type="domain" description="ABC transmembrane type-1" evidence="8">
    <location>
        <begin position="94"/>
        <end position="303"/>
    </location>
</feature>
<dbReference type="PROSITE" id="PS50928">
    <property type="entry name" value="ABC_TM1"/>
    <property type="match status" value="1"/>
</dbReference>
<evidence type="ECO:0000256" key="7">
    <source>
        <dbReference type="RuleBase" id="RU363032"/>
    </source>
</evidence>
<dbReference type="PANTHER" id="PTHR43163:SF6">
    <property type="entry name" value="DIPEPTIDE TRANSPORT SYSTEM PERMEASE PROTEIN DPPB-RELATED"/>
    <property type="match status" value="1"/>
</dbReference>
<dbReference type="InterPro" id="IPR045621">
    <property type="entry name" value="BPD_transp_1_N"/>
</dbReference>
<dbReference type="GO" id="GO:0071916">
    <property type="term" value="F:dipeptide transmembrane transporter activity"/>
    <property type="evidence" value="ECO:0007669"/>
    <property type="project" value="TreeGrafter"/>
</dbReference>
<evidence type="ECO:0000256" key="4">
    <source>
        <dbReference type="ARBA" id="ARBA00022692"/>
    </source>
</evidence>
<proteinExistence type="inferred from homology"/>
<comment type="caution">
    <text evidence="9">The sequence shown here is derived from an EMBL/GenBank/DDBJ whole genome shotgun (WGS) entry which is preliminary data.</text>
</comment>
<accession>A0A4U8Q5F2</accession>
<feature type="transmembrane region" description="Helical" evidence="7">
    <location>
        <begin position="98"/>
        <end position="120"/>
    </location>
</feature>
<sequence>MKYVLKKIVTMVCTLFVISLLTFGVFQILPGNPVDVILGVDADPLQAQALEKQLGLDLPLGERYVNWIGDLFRGDLGDSIRYQVPVGDLLKSSLPVTISLTVFSLLITVVTVIPIAIFLAKNNNKKSALFLSFLTQIGVAVPSFWLGILLIMLFAVTLQVLPSGDFIPFSEDPLGCIRSLILPSVAIAIGTSAVVIRYLKNTLLDQMNLDYVRTARSKGATQKRVLYRHVLKNALLPTITILGMTVVDVLGGSIIVENVFNLPGIGHLITSGVGNRDFPLVQGLVFYLAFMVIVINLVVDLLYMAVDPRIRLE</sequence>
<dbReference type="EMBL" id="QGQD01000069">
    <property type="protein sequence ID" value="TLC99513.1"/>
    <property type="molecule type" value="Genomic_DNA"/>
</dbReference>
<keyword evidence="4 7" id="KW-0812">Transmembrane</keyword>
<gene>
    <name evidence="9" type="primary">gsiC_3</name>
    <name evidence="9" type="ORF">DSM106044_03716</name>
</gene>
<reference evidence="9 10" key="1">
    <citation type="journal article" date="2019" name="Anaerobe">
        <title>Detection of Robinsoniella peoriensis in multiple bone samples of a trauma patient.</title>
        <authorList>
            <person name="Schrottner P."/>
            <person name="Hartwich K."/>
            <person name="Bunk B."/>
            <person name="Schober I."/>
            <person name="Helbig S."/>
            <person name="Rudolph W.W."/>
            <person name="Gunzer F."/>
        </authorList>
    </citation>
    <scope>NUCLEOTIDE SEQUENCE [LARGE SCALE GENOMIC DNA]</scope>
    <source>
        <strain evidence="9 10">DSM 106044</strain>
    </source>
</reference>
<feature type="transmembrane region" description="Helical" evidence="7">
    <location>
        <begin position="127"/>
        <end position="160"/>
    </location>
</feature>
<name>A0A4U8Q5F2_9FIRM</name>
<evidence type="ECO:0000259" key="8">
    <source>
        <dbReference type="PROSITE" id="PS50928"/>
    </source>
</evidence>
<evidence type="ECO:0000256" key="2">
    <source>
        <dbReference type="ARBA" id="ARBA00022448"/>
    </source>
</evidence>